<evidence type="ECO:0000313" key="2">
    <source>
        <dbReference type="EMBL" id="KAG5937146.1"/>
    </source>
</evidence>
<evidence type="ECO:0000256" key="1">
    <source>
        <dbReference type="SAM" id="MobiDB-lite"/>
    </source>
</evidence>
<dbReference type="EMBL" id="SRPO01000193">
    <property type="protein sequence ID" value="KAG5937146.1"/>
    <property type="molecule type" value="Genomic_DNA"/>
</dbReference>
<organism evidence="2 3">
    <name type="scientific">Claviceps pazoutovae</name>
    <dbReference type="NCBI Taxonomy" id="1649127"/>
    <lineage>
        <taxon>Eukaryota</taxon>
        <taxon>Fungi</taxon>
        <taxon>Dikarya</taxon>
        <taxon>Ascomycota</taxon>
        <taxon>Pezizomycotina</taxon>
        <taxon>Sordariomycetes</taxon>
        <taxon>Hypocreomycetidae</taxon>
        <taxon>Hypocreales</taxon>
        <taxon>Clavicipitaceae</taxon>
        <taxon>Claviceps</taxon>
    </lineage>
</organism>
<gene>
    <name evidence="2" type="ORF">E4U60_002116</name>
</gene>
<keyword evidence="3" id="KW-1185">Reference proteome</keyword>
<reference evidence="2 3" key="1">
    <citation type="journal article" date="2020" name="bioRxiv">
        <title>Whole genome comparisons of ergot fungi reveals the divergence and evolution of species within the genus Claviceps are the result of varying mechanisms driving genome evolution and host range expansion.</title>
        <authorList>
            <person name="Wyka S.A."/>
            <person name="Mondo S.J."/>
            <person name="Liu M."/>
            <person name="Dettman J."/>
            <person name="Nalam V."/>
            <person name="Broders K.D."/>
        </authorList>
    </citation>
    <scope>NUCLEOTIDE SEQUENCE [LARGE SCALE GENOMIC DNA]</scope>
    <source>
        <strain evidence="2 3">CCC 1485</strain>
    </source>
</reference>
<name>A0A9P7SHE8_9HYPO</name>
<dbReference type="OrthoDB" id="4778315at2759"/>
<proteinExistence type="predicted"/>
<feature type="region of interest" description="Disordered" evidence="1">
    <location>
        <begin position="1"/>
        <end position="64"/>
    </location>
</feature>
<protein>
    <submittedName>
        <fullName evidence="2">Uncharacterized protein</fullName>
    </submittedName>
</protein>
<dbReference type="AlphaFoldDB" id="A0A9P7SHE8"/>
<evidence type="ECO:0000313" key="3">
    <source>
        <dbReference type="Proteomes" id="UP000706124"/>
    </source>
</evidence>
<comment type="caution">
    <text evidence="2">The sequence shown here is derived from an EMBL/GenBank/DDBJ whole genome shotgun (WGS) entry which is preliminary data.</text>
</comment>
<sequence length="94" mass="9888">MNGDQSAEPEKPPPPDAIDGSSFNGADALAKKRKKDNLKPIITTEGSESENDAQSAKRDQKADPGLSTICAAASTIHHDSWALLCAKCLGARKV</sequence>
<accession>A0A9P7SHE8</accession>
<dbReference type="Proteomes" id="UP000706124">
    <property type="component" value="Unassembled WGS sequence"/>
</dbReference>